<keyword evidence="3" id="KW-0349">Heme</keyword>
<dbReference type="Gene3D" id="1.10.630.10">
    <property type="entry name" value="Cytochrome P450"/>
    <property type="match status" value="1"/>
</dbReference>
<evidence type="ECO:0000313" key="12">
    <source>
        <dbReference type="Proteomes" id="UP000554482"/>
    </source>
</evidence>
<reference evidence="11 12" key="1">
    <citation type="submission" date="2020-06" db="EMBL/GenBank/DDBJ databases">
        <title>Transcriptomic and genomic resources for Thalictrum thalictroides and T. hernandezii: Facilitating candidate gene discovery in an emerging model plant lineage.</title>
        <authorList>
            <person name="Arias T."/>
            <person name="Riano-Pachon D.M."/>
            <person name="Di Stilio V.S."/>
        </authorList>
    </citation>
    <scope>NUCLEOTIDE SEQUENCE [LARGE SCALE GENOMIC DNA]</scope>
    <source>
        <strain evidence="12">cv. WT478/WT964</strain>
        <tissue evidence="11">Leaves</tissue>
    </source>
</reference>
<name>A0A7J6V7K7_THATH</name>
<evidence type="ECO:0000256" key="5">
    <source>
        <dbReference type="ARBA" id="ARBA00022723"/>
    </source>
</evidence>
<proteinExistence type="inferred from homology"/>
<dbReference type="GO" id="GO:0044550">
    <property type="term" value="P:secondary metabolite biosynthetic process"/>
    <property type="evidence" value="ECO:0007669"/>
    <property type="project" value="UniProtKB-ARBA"/>
</dbReference>
<evidence type="ECO:0000256" key="4">
    <source>
        <dbReference type="ARBA" id="ARBA00022692"/>
    </source>
</evidence>
<keyword evidence="6" id="KW-1133">Transmembrane helix</keyword>
<dbReference type="SUPFAM" id="SSF48264">
    <property type="entry name" value="Cytochrome P450"/>
    <property type="match status" value="1"/>
</dbReference>
<dbReference type="GO" id="GO:0020037">
    <property type="term" value="F:heme binding"/>
    <property type="evidence" value="ECO:0007669"/>
    <property type="project" value="InterPro"/>
</dbReference>
<dbReference type="AlphaFoldDB" id="A0A7J6V7K7"/>
<keyword evidence="5" id="KW-0479">Metal-binding</keyword>
<organism evidence="11 12">
    <name type="scientific">Thalictrum thalictroides</name>
    <name type="common">Rue-anemone</name>
    <name type="synonym">Anemone thalictroides</name>
    <dbReference type="NCBI Taxonomy" id="46969"/>
    <lineage>
        <taxon>Eukaryota</taxon>
        <taxon>Viridiplantae</taxon>
        <taxon>Streptophyta</taxon>
        <taxon>Embryophyta</taxon>
        <taxon>Tracheophyta</taxon>
        <taxon>Spermatophyta</taxon>
        <taxon>Magnoliopsida</taxon>
        <taxon>Ranunculales</taxon>
        <taxon>Ranunculaceae</taxon>
        <taxon>Thalictroideae</taxon>
        <taxon>Thalictrum</taxon>
    </lineage>
</organism>
<sequence>MEETLSIKLVLSLLVLLLLVVAVKTFYSLVWVPRRLEKHIKQQRVKGTSYTFLYGDMKEYVKMMKVAWAKPMNLTHHIAPRVVPFVYNTVQLYGKVSLIWTGKTPRLIILVPELMQEILADKNDHFRKPPINALILILSRGLASLEGKKWAKHRKIINPAFQMEKLKGMVPAISTSCYELVQHWNTLVGNQGFCEVDIWSEFENLTGDIISRTAFGSSFKEGKRIFQLQKEQATLVIEAMLSLYIPGFRKEGFIYSGGDVQELVNWIRVLDGIHESADRFEEKWERRLTARLALLGKLPDAYSQTN</sequence>
<dbReference type="GO" id="GO:0004497">
    <property type="term" value="F:monooxygenase activity"/>
    <property type="evidence" value="ECO:0007669"/>
    <property type="project" value="UniProtKB-KW"/>
</dbReference>
<dbReference type="GO" id="GO:0005506">
    <property type="term" value="F:iron ion binding"/>
    <property type="evidence" value="ECO:0007669"/>
    <property type="project" value="InterPro"/>
</dbReference>
<keyword evidence="10" id="KW-0472">Membrane</keyword>
<evidence type="ECO:0000256" key="6">
    <source>
        <dbReference type="ARBA" id="ARBA00022989"/>
    </source>
</evidence>
<evidence type="ECO:0000313" key="11">
    <source>
        <dbReference type="EMBL" id="KAF5181104.1"/>
    </source>
</evidence>
<dbReference type="Pfam" id="PF00067">
    <property type="entry name" value="p450"/>
    <property type="match status" value="1"/>
</dbReference>
<protein>
    <submittedName>
        <fullName evidence="11">Cytochrome p450</fullName>
    </submittedName>
</protein>
<dbReference type="InterPro" id="IPR050665">
    <property type="entry name" value="Cytochrome_P450_Monooxygen"/>
</dbReference>
<evidence type="ECO:0000256" key="1">
    <source>
        <dbReference type="ARBA" id="ARBA00004370"/>
    </source>
</evidence>
<dbReference type="InterPro" id="IPR036396">
    <property type="entry name" value="Cyt_P450_sf"/>
</dbReference>
<evidence type="ECO:0000256" key="10">
    <source>
        <dbReference type="ARBA" id="ARBA00023136"/>
    </source>
</evidence>
<dbReference type="GO" id="GO:0016020">
    <property type="term" value="C:membrane"/>
    <property type="evidence" value="ECO:0007669"/>
    <property type="project" value="UniProtKB-SubCell"/>
</dbReference>
<comment type="caution">
    <text evidence="11">The sequence shown here is derived from an EMBL/GenBank/DDBJ whole genome shotgun (WGS) entry which is preliminary data.</text>
</comment>
<keyword evidence="9" id="KW-0503">Monooxygenase</keyword>
<keyword evidence="12" id="KW-1185">Reference proteome</keyword>
<comment type="subcellular location">
    <subcellularLocation>
        <location evidence="1">Membrane</location>
    </subcellularLocation>
</comment>
<evidence type="ECO:0000256" key="8">
    <source>
        <dbReference type="ARBA" id="ARBA00023004"/>
    </source>
</evidence>
<comment type="similarity">
    <text evidence="2">Belongs to the cytochrome P450 family.</text>
</comment>
<keyword evidence="8" id="KW-0408">Iron</keyword>
<evidence type="ECO:0000256" key="7">
    <source>
        <dbReference type="ARBA" id="ARBA00023002"/>
    </source>
</evidence>
<dbReference type="EMBL" id="JABWDY010036578">
    <property type="protein sequence ID" value="KAF5181104.1"/>
    <property type="molecule type" value="Genomic_DNA"/>
</dbReference>
<accession>A0A7J6V7K7</accession>
<evidence type="ECO:0000256" key="3">
    <source>
        <dbReference type="ARBA" id="ARBA00022617"/>
    </source>
</evidence>
<dbReference type="InterPro" id="IPR001128">
    <property type="entry name" value="Cyt_P450"/>
</dbReference>
<dbReference type="PANTHER" id="PTHR24282:SF94">
    <property type="entry name" value="CYTOCHROME P450 72C1"/>
    <property type="match status" value="1"/>
</dbReference>
<evidence type="ECO:0000256" key="9">
    <source>
        <dbReference type="ARBA" id="ARBA00023033"/>
    </source>
</evidence>
<gene>
    <name evidence="11" type="ORF">FRX31_029309</name>
</gene>
<dbReference type="Proteomes" id="UP000554482">
    <property type="component" value="Unassembled WGS sequence"/>
</dbReference>
<dbReference type="OrthoDB" id="1470350at2759"/>
<keyword evidence="7" id="KW-0560">Oxidoreductase</keyword>
<evidence type="ECO:0000256" key="2">
    <source>
        <dbReference type="ARBA" id="ARBA00010617"/>
    </source>
</evidence>
<dbReference type="GO" id="GO:0016705">
    <property type="term" value="F:oxidoreductase activity, acting on paired donors, with incorporation or reduction of molecular oxygen"/>
    <property type="evidence" value="ECO:0007669"/>
    <property type="project" value="InterPro"/>
</dbReference>
<dbReference type="PANTHER" id="PTHR24282">
    <property type="entry name" value="CYTOCHROME P450 FAMILY MEMBER"/>
    <property type="match status" value="1"/>
</dbReference>
<keyword evidence="4" id="KW-0812">Transmembrane</keyword>